<evidence type="ECO:0000313" key="2">
    <source>
        <dbReference type="Proteomes" id="UP001642900"/>
    </source>
</evidence>
<reference evidence="1 2" key="1">
    <citation type="submission" date="2020-02" db="EMBL/GenBank/DDBJ databases">
        <title>Genome sequence of strain CCNWXJ40-4.</title>
        <authorList>
            <person name="Gao J."/>
            <person name="Sun J."/>
        </authorList>
    </citation>
    <scope>NUCLEOTIDE SEQUENCE [LARGE SCALE GENOMIC DNA]</scope>
    <source>
        <strain evidence="1 2">CCNWXJ 40-4</strain>
    </source>
</reference>
<sequence length="87" mass="9989">MKIVWDERKRTANLDKHRMDFADVGAFDWDRAVILAGRADRFGKRRLKAVGHYEDRIAVVIFAMLGSEAVSIISFRPAKAKEKKVLE</sequence>
<evidence type="ECO:0000313" key="1">
    <source>
        <dbReference type="EMBL" id="NGO51393.1"/>
    </source>
</evidence>
<comment type="caution">
    <text evidence="1">The sequence shown here is derived from an EMBL/GenBank/DDBJ whole genome shotgun (WGS) entry which is preliminary data.</text>
</comment>
<protein>
    <recommendedName>
        <fullName evidence="3">BrnT family toxin</fullName>
    </recommendedName>
</protein>
<dbReference type="RefSeq" id="WP_165026529.1">
    <property type="nucleotide sequence ID" value="NZ_JAAKZF010000008.1"/>
</dbReference>
<organism evidence="1 2">
    <name type="scientific">Allomesorhizobium camelthorni</name>
    <dbReference type="NCBI Taxonomy" id="475069"/>
    <lineage>
        <taxon>Bacteria</taxon>
        <taxon>Pseudomonadati</taxon>
        <taxon>Pseudomonadota</taxon>
        <taxon>Alphaproteobacteria</taxon>
        <taxon>Hyphomicrobiales</taxon>
        <taxon>Phyllobacteriaceae</taxon>
        <taxon>Allomesorhizobium</taxon>
    </lineage>
</organism>
<dbReference type="AlphaFoldDB" id="A0A6G4WB09"/>
<keyword evidence="2" id="KW-1185">Reference proteome</keyword>
<dbReference type="Pfam" id="PF04365">
    <property type="entry name" value="BrnT_toxin"/>
    <property type="match status" value="1"/>
</dbReference>
<gene>
    <name evidence="1" type="ORF">G6N73_09405</name>
</gene>
<evidence type="ECO:0008006" key="3">
    <source>
        <dbReference type="Google" id="ProtNLM"/>
    </source>
</evidence>
<dbReference type="Gene3D" id="3.10.450.530">
    <property type="entry name" value="Ribonuclease toxin, BrnT, of type II toxin-antitoxin system"/>
    <property type="match status" value="1"/>
</dbReference>
<dbReference type="InterPro" id="IPR007460">
    <property type="entry name" value="BrnT_toxin"/>
</dbReference>
<accession>A0A6G4WB09</accession>
<dbReference type="Proteomes" id="UP001642900">
    <property type="component" value="Unassembled WGS sequence"/>
</dbReference>
<dbReference type="InterPro" id="IPR038573">
    <property type="entry name" value="BrnT_sf"/>
</dbReference>
<name>A0A6G4WB09_9HYPH</name>
<proteinExistence type="predicted"/>
<dbReference type="EMBL" id="JAAKZF010000008">
    <property type="protein sequence ID" value="NGO51393.1"/>
    <property type="molecule type" value="Genomic_DNA"/>
</dbReference>